<dbReference type="Gene3D" id="3.50.50.60">
    <property type="entry name" value="FAD/NAD(P)-binding domain"/>
    <property type="match status" value="1"/>
</dbReference>
<reference evidence="3" key="1">
    <citation type="journal article" date="2019" name="Int. J. Syst. Evol. Microbiol.">
        <title>The Global Catalogue of Microorganisms (GCM) 10K type strain sequencing project: providing services to taxonomists for standard genome sequencing and annotation.</title>
        <authorList>
            <consortium name="The Broad Institute Genomics Platform"/>
            <consortium name="The Broad Institute Genome Sequencing Center for Infectious Disease"/>
            <person name="Wu L."/>
            <person name="Ma J."/>
        </authorList>
    </citation>
    <scope>NUCLEOTIDE SEQUENCE [LARGE SCALE GENOMIC DNA]</scope>
    <source>
        <strain evidence="3">KCTC 42473</strain>
    </source>
</reference>
<accession>A0ABV7U7N3</accession>
<dbReference type="EMBL" id="JBHRXY010000017">
    <property type="protein sequence ID" value="MFC3630965.1"/>
    <property type="molecule type" value="Genomic_DNA"/>
</dbReference>
<gene>
    <name evidence="2" type="ORF">ACFOM8_16100</name>
</gene>
<feature type="domain" description="FAD-dependent urate hydroxylase HpyO/Asp monooxygenase CreE-like FAD/NAD(P)-binding" evidence="1">
    <location>
        <begin position="6"/>
        <end position="165"/>
    </location>
</feature>
<evidence type="ECO:0000313" key="3">
    <source>
        <dbReference type="Proteomes" id="UP001595539"/>
    </source>
</evidence>
<organism evidence="2 3">
    <name type="scientific">Paracoccus angustae</name>
    <dbReference type="NCBI Taxonomy" id="1671480"/>
    <lineage>
        <taxon>Bacteria</taxon>
        <taxon>Pseudomonadati</taxon>
        <taxon>Pseudomonadota</taxon>
        <taxon>Alphaproteobacteria</taxon>
        <taxon>Rhodobacterales</taxon>
        <taxon>Paracoccaceae</taxon>
        <taxon>Paracoccus</taxon>
    </lineage>
</organism>
<dbReference type="NCBIfam" id="NF007381">
    <property type="entry name" value="PRK09897.1"/>
    <property type="match status" value="1"/>
</dbReference>
<evidence type="ECO:0000313" key="2">
    <source>
        <dbReference type="EMBL" id="MFC3630965.1"/>
    </source>
</evidence>
<dbReference type="InterPro" id="IPR052189">
    <property type="entry name" value="L-asp_N-monooxygenase_NS-form"/>
</dbReference>
<dbReference type="PANTHER" id="PTHR40254">
    <property type="entry name" value="BLR0577 PROTEIN"/>
    <property type="match status" value="1"/>
</dbReference>
<evidence type="ECO:0000259" key="1">
    <source>
        <dbReference type="Pfam" id="PF13454"/>
    </source>
</evidence>
<dbReference type="InterPro" id="IPR038732">
    <property type="entry name" value="HpyO/CreE_NAD-binding"/>
</dbReference>
<proteinExistence type="predicted"/>
<dbReference type="RefSeq" id="WP_377763057.1">
    <property type="nucleotide sequence ID" value="NZ_JBHRXY010000017.1"/>
</dbReference>
<comment type="caution">
    <text evidence="2">The sequence shown here is derived from an EMBL/GenBank/DDBJ whole genome shotgun (WGS) entry which is preliminary data.</text>
</comment>
<keyword evidence="3" id="KW-1185">Reference proteome</keyword>
<name>A0ABV7U7N3_9RHOB</name>
<dbReference type="PANTHER" id="PTHR40254:SF1">
    <property type="entry name" value="BLR0577 PROTEIN"/>
    <property type="match status" value="1"/>
</dbReference>
<dbReference type="Proteomes" id="UP001595539">
    <property type="component" value="Unassembled WGS sequence"/>
</dbReference>
<dbReference type="InterPro" id="IPR036188">
    <property type="entry name" value="FAD/NAD-bd_sf"/>
</dbReference>
<dbReference type="SUPFAM" id="SSF51905">
    <property type="entry name" value="FAD/NAD(P)-binding domain"/>
    <property type="match status" value="1"/>
</dbReference>
<dbReference type="Pfam" id="PF13454">
    <property type="entry name" value="NAD_binding_9"/>
    <property type="match status" value="1"/>
</dbReference>
<sequence length="531" mass="57927">MAKRIAIVGTGPTGIYSLQQLLTIGEALSVTLFEKGEKAGIGMPYSPETASKSMLANIASVEIPPVVVPYLDWLTDQPAGKLAAYGLDADALDDRQFTPRLLLGQYFRDQLLSLVRRARAAGHVIDIRENTEVLDIVPGKGGLCLQTSAGMFEKPFDRVILATGHDFPEDDDAQDGYFPSPWSGLIQAEIPPTSVGIMGTSLSSIDAAMAVAIQHGRFHRQDDDLRFDINADTGLHITLMSRSGILPEADFYCPIPYEPLSVMTDDAVAACLSDRRPLDALFDLVRAELLAADPAYALRIGLRGLDADSFAPAYFADRAAADPFRWAKKNLAEVEHNKANRITVPWRYALLRMHEKAEDIVSGLSEEDRDRFDKGLKKVFVDNYAAVPSESIRRLLALRDAGVLSVLELGDDYEMTRCQSGTTIKAQGKTHEFRIFIDARGQKALESADLPFPTLRDALVQAGHEIPEVACDYSLIGPPDFAGRVSLGSIPYLMHDRPFVQGITACADIAAAIAQGVAKGRRRRLMGSVAI</sequence>
<protein>
    <submittedName>
        <fullName evidence="2">FAD-NAD(P)-binding protein</fullName>
    </submittedName>
</protein>